<sequence length="105" mass="11342">MIDGGSKDMAPDDLQCSVGIFNADDIDDLVAASSVTVYRLQSVLDFDEYEELCSAIDASGSVERMHAAIKANAAASKWFTDNGIDPDSTVVIVDNTDDTMDLYIR</sequence>
<name>A0A0F5LDU7_9HYPH</name>
<dbReference type="RefSeq" id="WP_152662523.1">
    <property type="nucleotide sequence ID" value="NZ_LAJG01000014.1"/>
</dbReference>
<organism evidence="1 2">
    <name type="scientific">Devosia soli</name>
    <dbReference type="NCBI Taxonomy" id="361041"/>
    <lineage>
        <taxon>Bacteria</taxon>
        <taxon>Pseudomonadati</taxon>
        <taxon>Pseudomonadota</taxon>
        <taxon>Alphaproteobacteria</taxon>
        <taxon>Hyphomicrobiales</taxon>
        <taxon>Devosiaceae</taxon>
        <taxon>Devosia</taxon>
    </lineage>
</organism>
<evidence type="ECO:0000313" key="2">
    <source>
        <dbReference type="Proteomes" id="UP000033514"/>
    </source>
</evidence>
<dbReference type="Proteomes" id="UP000033514">
    <property type="component" value="Unassembled WGS sequence"/>
</dbReference>
<dbReference type="OrthoDB" id="9886630at2"/>
<protein>
    <submittedName>
        <fullName evidence="1">Uncharacterized protein</fullName>
    </submittedName>
</protein>
<dbReference type="EMBL" id="LAJG01000014">
    <property type="protein sequence ID" value="KKB80379.1"/>
    <property type="molecule type" value="Genomic_DNA"/>
</dbReference>
<evidence type="ECO:0000313" key="1">
    <source>
        <dbReference type="EMBL" id="KKB80379.1"/>
    </source>
</evidence>
<dbReference type="AlphaFoldDB" id="A0A0F5LDU7"/>
<gene>
    <name evidence="1" type="ORF">VW35_08325</name>
</gene>
<accession>A0A0F5LDU7</accession>
<keyword evidence="2" id="KW-1185">Reference proteome</keyword>
<reference evidence="1 2" key="1">
    <citation type="submission" date="2015-03" db="EMBL/GenBank/DDBJ databases">
        <authorList>
            <person name="Hassan Y.I."/>
            <person name="Lepp D."/>
            <person name="Zhou T."/>
        </authorList>
    </citation>
    <scope>NUCLEOTIDE SEQUENCE [LARGE SCALE GENOMIC DNA]</scope>
    <source>
        <strain evidence="1 2">GH2-10</strain>
    </source>
</reference>
<dbReference type="PATRIC" id="fig|361041.3.peg.1010"/>
<proteinExistence type="predicted"/>
<comment type="caution">
    <text evidence="1">The sequence shown here is derived from an EMBL/GenBank/DDBJ whole genome shotgun (WGS) entry which is preliminary data.</text>
</comment>